<organism evidence="2 3">
    <name type="scientific">Paragonimus skrjabini miyazakii</name>
    <dbReference type="NCBI Taxonomy" id="59628"/>
    <lineage>
        <taxon>Eukaryota</taxon>
        <taxon>Metazoa</taxon>
        <taxon>Spiralia</taxon>
        <taxon>Lophotrochozoa</taxon>
        <taxon>Platyhelminthes</taxon>
        <taxon>Trematoda</taxon>
        <taxon>Digenea</taxon>
        <taxon>Plagiorchiida</taxon>
        <taxon>Troglotremata</taxon>
        <taxon>Troglotrematidae</taxon>
        <taxon>Paragonimus</taxon>
    </lineage>
</organism>
<proteinExistence type="predicted"/>
<name>A0A8S9YVM8_9TREM</name>
<feature type="chain" id="PRO_5035762916" evidence="1">
    <location>
        <begin position="16"/>
        <end position="90"/>
    </location>
</feature>
<dbReference type="AlphaFoldDB" id="A0A8S9YVM8"/>
<dbReference type="EMBL" id="JTDE01002621">
    <property type="protein sequence ID" value="KAF7257113.1"/>
    <property type="molecule type" value="Genomic_DNA"/>
</dbReference>
<comment type="caution">
    <text evidence="2">The sequence shown here is derived from an EMBL/GenBank/DDBJ whole genome shotgun (WGS) entry which is preliminary data.</text>
</comment>
<feature type="signal peptide" evidence="1">
    <location>
        <begin position="1"/>
        <end position="15"/>
    </location>
</feature>
<accession>A0A8S9YVM8</accession>
<evidence type="ECO:0000313" key="3">
    <source>
        <dbReference type="Proteomes" id="UP000822476"/>
    </source>
</evidence>
<dbReference type="Proteomes" id="UP000822476">
    <property type="component" value="Unassembled WGS sequence"/>
</dbReference>
<keyword evidence="1" id="KW-0732">Signal</keyword>
<dbReference type="InterPro" id="IPR045860">
    <property type="entry name" value="Snake_toxin-like_sf"/>
</dbReference>
<dbReference type="SUPFAM" id="SSF57302">
    <property type="entry name" value="Snake toxin-like"/>
    <property type="match status" value="1"/>
</dbReference>
<reference evidence="2" key="1">
    <citation type="submission" date="2019-07" db="EMBL/GenBank/DDBJ databases">
        <title>Annotation for the trematode Paragonimus miyazaki's.</title>
        <authorList>
            <person name="Choi Y.-J."/>
        </authorList>
    </citation>
    <scope>NUCLEOTIDE SEQUENCE</scope>
    <source>
        <strain evidence="2">Japan</strain>
    </source>
</reference>
<protein>
    <submittedName>
        <fullName evidence="2">Uncharacterized protein</fullName>
    </submittedName>
</protein>
<evidence type="ECO:0000256" key="1">
    <source>
        <dbReference type="SAM" id="SignalP"/>
    </source>
</evidence>
<sequence length="90" mass="9897">MILSAAMAFVQVAQGQVSCYSGYSNEPMEADKLQTFGNCTYCSYRETMYNGKLFEVFYGCADECEAYESNGQILECCQEDLCNAEGGSGE</sequence>
<evidence type="ECO:0000313" key="2">
    <source>
        <dbReference type="EMBL" id="KAF7257113.1"/>
    </source>
</evidence>
<gene>
    <name evidence="2" type="ORF">EG68_05567</name>
</gene>
<keyword evidence="3" id="KW-1185">Reference proteome</keyword>